<protein>
    <submittedName>
        <fullName evidence="3">Uncharacterized protein</fullName>
    </submittedName>
</protein>
<dbReference type="Pfam" id="PF14033">
    <property type="entry name" value="DUF4246"/>
    <property type="match status" value="1"/>
</dbReference>
<organism evidence="3 4">
    <name type="scientific">Pseudolycoriella hygida</name>
    <dbReference type="NCBI Taxonomy" id="35572"/>
    <lineage>
        <taxon>Eukaryota</taxon>
        <taxon>Metazoa</taxon>
        <taxon>Ecdysozoa</taxon>
        <taxon>Arthropoda</taxon>
        <taxon>Hexapoda</taxon>
        <taxon>Insecta</taxon>
        <taxon>Pterygota</taxon>
        <taxon>Neoptera</taxon>
        <taxon>Endopterygota</taxon>
        <taxon>Diptera</taxon>
        <taxon>Nematocera</taxon>
        <taxon>Sciaroidea</taxon>
        <taxon>Sciaridae</taxon>
        <taxon>Pseudolycoriella</taxon>
    </lineage>
</organism>
<dbReference type="OrthoDB" id="7774387at2759"/>
<dbReference type="PANTHER" id="PTHR33119">
    <property type="entry name" value="IFI3P"/>
    <property type="match status" value="1"/>
</dbReference>
<gene>
    <name evidence="3" type="ORF">Bhyg_01676</name>
</gene>
<evidence type="ECO:0000313" key="4">
    <source>
        <dbReference type="Proteomes" id="UP001151699"/>
    </source>
</evidence>
<name>A0A9Q0N9V3_9DIPT</name>
<dbReference type="AlphaFoldDB" id="A0A9Q0N9V3"/>
<keyword evidence="4" id="KW-1185">Reference proteome</keyword>
<dbReference type="Proteomes" id="UP001151699">
    <property type="component" value="Chromosome A"/>
</dbReference>
<dbReference type="PANTHER" id="PTHR33119:SF1">
    <property type="entry name" value="FE2OG DIOXYGENASE DOMAIN-CONTAINING PROTEIN"/>
    <property type="match status" value="1"/>
</dbReference>
<feature type="domain" description="DUF4246" evidence="1">
    <location>
        <begin position="71"/>
        <end position="465"/>
    </location>
</feature>
<proteinExistence type="predicted"/>
<evidence type="ECO:0000259" key="2">
    <source>
        <dbReference type="Pfam" id="PF21666"/>
    </source>
</evidence>
<dbReference type="InterPro" id="IPR049207">
    <property type="entry name" value="DUF4246_N"/>
</dbReference>
<dbReference type="InterPro" id="IPR025340">
    <property type="entry name" value="DUF4246"/>
</dbReference>
<evidence type="ECO:0000313" key="3">
    <source>
        <dbReference type="EMBL" id="KAJ6646466.1"/>
    </source>
</evidence>
<comment type="caution">
    <text evidence="3">The sequence shown here is derived from an EMBL/GenBank/DDBJ whole genome shotgun (WGS) entry which is preliminary data.</text>
</comment>
<accession>A0A9Q0N9V3</accession>
<dbReference type="EMBL" id="WJQU01000001">
    <property type="protein sequence ID" value="KAJ6646466.1"/>
    <property type="molecule type" value="Genomic_DNA"/>
</dbReference>
<dbReference type="InterPro" id="IPR049192">
    <property type="entry name" value="DUF4246_C"/>
</dbReference>
<sequence length="517" mass="59448">MESFNTPFPTPFVEKDFKDDIFEPKVRDELDIIQISNIIREEANWSEKINDPIVVAKWKAEIAVKYLHGDQKFDFVLDELGHYVSIKDGSIEVAAVDGTWQSDSLIDSALHDELVSGIALLENRIDEVGEKEWFIGPNRQVLDLVCPSMFCYVAGKTAMMARPVTQQCTKETSLLWYVSTAEIESAEQTAQHFIEQTKRLPSHFKSMKFQWLPTEFVVTETGAVRIDCYINNLHPEHDVQMYETIENIFQKCLPMFSKVLTDLRNPTKNRITMNDYCFSLEDEVEEQPMNSKKCRNSLTVPRYQPPPSPTKIVSLNGRTLQVVVKISGIYLTPDNPEFSDDQWHFEGTANERIVASAIYFYSSENITESRINFRKATCKSDVAKKAGGLYDFEDDFHQYAGSIITQQGRCIAFPNTLQQMIVPFGLEDSTRNGHSKILAFFLVDPTVEIMSTSNVPPQQEYWYEDDFDKELSTLSTEALNKIIESMKWTMSLYEARMYKFASMEDKKDFLDKSNEVE</sequence>
<feature type="domain" description="DUF4246" evidence="2">
    <location>
        <begin position="6"/>
        <end position="61"/>
    </location>
</feature>
<evidence type="ECO:0000259" key="1">
    <source>
        <dbReference type="Pfam" id="PF14033"/>
    </source>
</evidence>
<dbReference type="Pfam" id="PF21666">
    <property type="entry name" value="DUF4246_N"/>
    <property type="match status" value="1"/>
</dbReference>
<reference evidence="3" key="1">
    <citation type="submission" date="2022-07" db="EMBL/GenBank/DDBJ databases">
        <authorList>
            <person name="Trinca V."/>
            <person name="Uliana J.V.C."/>
            <person name="Torres T.T."/>
            <person name="Ward R.J."/>
            <person name="Monesi N."/>
        </authorList>
    </citation>
    <scope>NUCLEOTIDE SEQUENCE</scope>
    <source>
        <strain evidence="3">HSMRA1968</strain>
        <tissue evidence="3">Whole embryos</tissue>
    </source>
</reference>